<dbReference type="AlphaFoldDB" id="A0A0C3PXV6"/>
<dbReference type="EMBL" id="KN823194">
    <property type="protein sequence ID" value="KIO19980.1"/>
    <property type="molecule type" value="Genomic_DNA"/>
</dbReference>
<sequence length="92" mass="10218">MTRSWGCKLEDPLGMAREYQLNVPSQSLTTSELPDFAVEERVSDPVRVSSKRDFVEYVVKLPGNVELVELGRRVSRSVSRRPEVDPIGGGGV</sequence>
<reference evidence="3" key="2">
    <citation type="submission" date="2015-01" db="EMBL/GenBank/DDBJ databases">
        <title>Evolutionary Origins and Diversification of the Mycorrhizal Mutualists.</title>
        <authorList>
            <consortium name="DOE Joint Genome Institute"/>
            <consortium name="Mycorrhizal Genomics Consortium"/>
            <person name="Kohler A."/>
            <person name="Kuo A."/>
            <person name="Nagy L.G."/>
            <person name="Floudas D."/>
            <person name="Copeland A."/>
            <person name="Barry K.W."/>
            <person name="Cichocki N."/>
            <person name="Veneault-Fourrey C."/>
            <person name="LaButti K."/>
            <person name="Lindquist E.A."/>
            <person name="Lipzen A."/>
            <person name="Lundell T."/>
            <person name="Morin E."/>
            <person name="Murat C."/>
            <person name="Riley R."/>
            <person name="Ohm R."/>
            <person name="Sun H."/>
            <person name="Tunlid A."/>
            <person name="Henrissat B."/>
            <person name="Grigoriev I.V."/>
            <person name="Hibbett D.S."/>
            <person name="Martin F."/>
        </authorList>
    </citation>
    <scope>NUCLEOTIDE SEQUENCE [LARGE SCALE GENOMIC DNA]</scope>
    <source>
        <strain evidence="3">MUT 4182</strain>
    </source>
</reference>
<reference evidence="2 3" key="1">
    <citation type="submission" date="2014-04" db="EMBL/GenBank/DDBJ databases">
        <authorList>
            <consortium name="DOE Joint Genome Institute"/>
            <person name="Kuo A."/>
            <person name="Girlanda M."/>
            <person name="Perotto S."/>
            <person name="Kohler A."/>
            <person name="Nagy L.G."/>
            <person name="Floudas D."/>
            <person name="Copeland A."/>
            <person name="Barry K.W."/>
            <person name="Cichocki N."/>
            <person name="Veneault-Fourrey C."/>
            <person name="LaButti K."/>
            <person name="Lindquist E.A."/>
            <person name="Lipzen A."/>
            <person name="Lundell T."/>
            <person name="Morin E."/>
            <person name="Murat C."/>
            <person name="Sun H."/>
            <person name="Tunlid A."/>
            <person name="Henrissat B."/>
            <person name="Grigoriev I.V."/>
            <person name="Hibbett D.S."/>
            <person name="Martin F."/>
            <person name="Nordberg H.P."/>
            <person name="Cantor M.N."/>
            <person name="Hua S.X."/>
        </authorList>
    </citation>
    <scope>NUCLEOTIDE SEQUENCE [LARGE SCALE GENOMIC DNA]</scope>
    <source>
        <strain evidence="2 3">MUT 4182</strain>
    </source>
</reference>
<gene>
    <name evidence="2" type="ORF">M407DRAFT_245987</name>
    <name evidence="1" type="ORF">M407DRAFT_246537</name>
</gene>
<proteinExistence type="predicted"/>
<evidence type="ECO:0000313" key="1">
    <source>
        <dbReference type="EMBL" id="KIO18191.1"/>
    </source>
</evidence>
<organism evidence="2 3">
    <name type="scientific">Tulasnella calospora MUT 4182</name>
    <dbReference type="NCBI Taxonomy" id="1051891"/>
    <lineage>
        <taxon>Eukaryota</taxon>
        <taxon>Fungi</taxon>
        <taxon>Dikarya</taxon>
        <taxon>Basidiomycota</taxon>
        <taxon>Agaricomycotina</taxon>
        <taxon>Agaricomycetes</taxon>
        <taxon>Cantharellales</taxon>
        <taxon>Tulasnellaceae</taxon>
        <taxon>Tulasnella</taxon>
    </lineage>
</organism>
<dbReference type="Proteomes" id="UP000054248">
    <property type="component" value="Unassembled WGS sequence"/>
</dbReference>
<dbReference type="HOGENOM" id="CLU_2419199_0_0_1"/>
<accession>A0A0C3PXV6</accession>
<evidence type="ECO:0000313" key="2">
    <source>
        <dbReference type="EMBL" id="KIO19980.1"/>
    </source>
</evidence>
<reference evidence="2" key="3">
    <citation type="submission" date="2015-02" db="EMBL/GenBank/DDBJ databases">
        <title>Evolutionary Origins and Diversification of the Mycorrhizal Mutualists.</title>
        <authorList>
            <consortium name="DOE Joint Genome Institute"/>
            <consortium name="Mycorrhizal Genomics Consortium"/>
            <person name="Kohler A."/>
            <person name="Kuo A."/>
            <person name="Nagy L.G."/>
            <person name="Floudas D."/>
            <person name="Copeland A."/>
            <person name="Barry K.W."/>
            <person name="Cichocki N."/>
            <person name="Veneault-Fourrey C."/>
            <person name="LaButti K."/>
            <person name="Lindquist E.A."/>
            <person name="Lipzen A."/>
            <person name="Lundell T."/>
            <person name="Morin E."/>
            <person name="Murat C."/>
            <person name="Riley R."/>
            <person name="Ohm R."/>
            <person name="Sun H."/>
            <person name="Tunlid A."/>
            <person name="Henrissat B."/>
            <person name="Grigoriev I.V."/>
            <person name="Hibbett D.S."/>
            <person name="Martin F."/>
        </authorList>
    </citation>
    <scope>NUCLEOTIDE SEQUENCE</scope>
    <source>
        <strain evidence="2">MUT 4182</strain>
    </source>
</reference>
<keyword evidence="3" id="KW-1185">Reference proteome</keyword>
<feature type="non-terminal residue" evidence="2">
    <location>
        <position position="92"/>
    </location>
</feature>
<evidence type="ECO:0000313" key="3">
    <source>
        <dbReference type="Proteomes" id="UP000054248"/>
    </source>
</evidence>
<name>A0A0C3PXV6_9AGAM</name>
<protein>
    <submittedName>
        <fullName evidence="2">Uncharacterized protein</fullName>
    </submittedName>
</protein>
<dbReference type="EMBL" id="KN823305">
    <property type="protein sequence ID" value="KIO18191.1"/>
    <property type="molecule type" value="Genomic_DNA"/>
</dbReference>